<proteinExistence type="predicted"/>
<name>A0AA36CE29_9BILA</name>
<reference evidence="1" key="1">
    <citation type="submission" date="2023-06" db="EMBL/GenBank/DDBJ databases">
        <authorList>
            <person name="Delattre M."/>
        </authorList>
    </citation>
    <scope>NUCLEOTIDE SEQUENCE</scope>
    <source>
        <strain evidence="1">AF72</strain>
    </source>
</reference>
<keyword evidence="2" id="KW-1185">Reference proteome</keyword>
<evidence type="ECO:0000313" key="2">
    <source>
        <dbReference type="Proteomes" id="UP001177023"/>
    </source>
</evidence>
<gene>
    <name evidence="1" type="ORF">MSPICULIGERA_LOCUS5322</name>
</gene>
<accession>A0AA36CE29</accession>
<protein>
    <submittedName>
        <fullName evidence="1">Uncharacterized protein</fullName>
    </submittedName>
</protein>
<feature type="non-terminal residue" evidence="1">
    <location>
        <position position="1"/>
    </location>
</feature>
<sequence>MSARHSVLLALALIVVYLGGDDATMCYQCRSAGNWSDELLKPLFHHADCMDGGENVTTCNGTYCVAYLGQETSGELGMMRHCAQEQPECVADDGWECGCDTDLCNDWNSTNLMAMALPPSTSSSVSYLMVISLVGAKMINHF</sequence>
<evidence type="ECO:0000313" key="1">
    <source>
        <dbReference type="EMBL" id="CAJ0566733.1"/>
    </source>
</evidence>
<dbReference type="AlphaFoldDB" id="A0AA36CE29"/>
<dbReference type="EMBL" id="CATQJA010001310">
    <property type="protein sequence ID" value="CAJ0566733.1"/>
    <property type="molecule type" value="Genomic_DNA"/>
</dbReference>
<organism evidence="1 2">
    <name type="scientific">Mesorhabditis spiculigera</name>
    <dbReference type="NCBI Taxonomy" id="96644"/>
    <lineage>
        <taxon>Eukaryota</taxon>
        <taxon>Metazoa</taxon>
        <taxon>Ecdysozoa</taxon>
        <taxon>Nematoda</taxon>
        <taxon>Chromadorea</taxon>
        <taxon>Rhabditida</taxon>
        <taxon>Rhabditina</taxon>
        <taxon>Rhabditomorpha</taxon>
        <taxon>Rhabditoidea</taxon>
        <taxon>Rhabditidae</taxon>
        <taxon>Mesorhabditinae</taxon>
        <taxon>Mesorhabditis</taxon>
    </lineage>
</organism>
<dbReference type="Proteomes" id="UP001177023">
    <property type="component" value="Unassembled WGS sequence"/>
</dbReference>
<comment type="caution">
    <text evidence="1">The sequence shown here is derived from an EMBL/GenBank/DDBJ whole genome shotgun (WGS) entry which is preliminary data.</text>
</comment>